<feature type="region of interest" description="Disordered" evidence="1">
    <location>
        <begin position="480"/>
        <end position="517"/>
    </location>
</feature>
<dbReference type="SUPFAM" id="SSF52540">
    <property type="entry name" value="P-loop containing nucleoside triphosphate hydrolases"/>
    <property type="match status" value="1"/>
</dbReference>
<keyword evidence="2" id="KW-0808">Transferase</keyword>
<dbReference type="InterPro" id="IPR013954">
    <property type="entry name" value="PNK3P"/>
</dbReference>
<keyword evidence="2" id="KW-0418">Kinase</keyword>
<dbReference type="Gene3D" id="3.40.50.300">
    <property type="entry name" value="P-loop containing nucleotide triphosphate hydrolases"/>
    <property type="match status" value="1"/>
</dbReference>
<organism evidence="2 3">
    <name type="scientific">Ditylenchus destructor</name>
    <dbReference type="NCBI Taxonomy" id="166010"/>
    <lineage>
        <taxon>Eukaryota</taxon>
        <taxon>Metazoa</taxon>
        <taxon>Ecdysozoa</taxon>
        <taxon>Nematoda</taxon>
        <taxon>Chromadorea</taxon>
        <taxon>Rhabditida</taxon>
        <taxon>Tylenchina</taxon>
        <taxon>Tylenchomorpha</taxon>
        <taxon>Sphaerularioidea</taxon>
        <taxon>Anguinidae</taxon>
        <taxon>Anguininae</taxon>
        <taxon>Ditylenchus</taxon>
    </lineage>
</organism>
<reference evidence="2" key="1">
    <citation type="submission" date="2022-01" db="EMBL/GenBank/DDBJ databases">
        <title>Genome Sequence Resource for Two Populations of Ditylenchus destructor, the Migratory Endoparasitic Phytonematode.</title>
        <authorList>
            <person name="Zhang H."/>
            <person name="Lin R."/>
            <person name="Xie B."/>
        </authorList>
    </citation>
    <scope>NUCLEOTIDE SEQUENCE</scope>
    <source>
        <strain evidence="2">BazhouSP</strain>
    </source>
</reference>
<dbReference type="GO" id="GO:0003690">
    <property type="term" value="F:double-stranded DNA binding"/>
    <property type="evidence" value="ECO:0007669"/>
    <property type="project" value="TreeGrafter"/>
</dbReference>
<dbReference type="GO" id="GO:0046404">
    <property type="term" value="F:ATP-dependent polydeoxyribonucleotide 5'-hydroxyl-kinase activity"/>
    <property type="evidence" value="ECO:0007669"/>
    <property type="project" value="TreeGrafter"/>
</dbReference>
<accession>A0AAD4NF98</accession>
<dbReference type="SUPFAM" id="SSF56784">
    <property type="entry name" value="HAD-like"/>
    <property type="match status" value="1"/>
</dbReference>
<feature type="region of interest" description="Disordered" evidence="1">
    <location>
        <begin position="78"/>
        <end position="135"/>
    </location>
</feature>
<proteinExistence type="predicted"/>
<dbReference type="Pfam" id="PF08645">
    <property type="entry name" value="PNK3P"/>
    <property type="match status" value="1"/>
</dbReference>
<comment type="caution">
    <text evidence="2">The sequence shown here is derived from an EMBL/GenBank/DDBJ whole genome shotgun (WGS) entry which is preliminary data.</text>
</comment>
<dbReference type="GO" id="GO:0046403">
    <property type="term" value="F:polynucleotide 3'-phosphatase activity"/>
    <property type="evidence" value="ECO:0007669"/>
    <property type="project" value="TreeGrafter"/>
</dbReference>
<dbReference type="PANTHER" id="PTHR12083">
    <property type="entry name" value="BIFUNCTIONAL POLYNUCLEOTIDE PHOSPHATASE/KINASE"/>
    <property type="match status" value="1"/>
</dbReference>
<dbReference type="InterPro" id="IPR023214">
    <property type="entry name" value="HAD_sf"/>
</dbReference>
<dbReference type="AlphaFoldDB" id="A0AAD4NF98"/>
<protein>
    <submittedName>
        <fullName evidence="2">Polynucleotide kinase 3 phosphatase domain-containing protein</fullName>
    </submittedName>
</protein>
<sequence length="1167" mass="132780">MDSGGFTTAIQSKSQEVPMSSTTNSSASQPQDISYKTVDFVKSNSQPTCRPKLKAARQFQRNKPPLFRKIEKMDADFTFGAQPAPSSGRQLVTYDGLGDPEPSTGSTSVPPAPNRGWRRRNHKDVKKEPMEQGTSAVDVKHQMEELNVRKRKFTGDSTETEQSLPKVTRRMHDKLEIRDMKEAALKLVQKRRRSATMDGDGKLKVAPNNLPWAPNQMHLNFPKESFSCLSKDDHKRYVAIISNDLTSKPQFRFDHNKLEIQALDERLREERSRFENLAFDSVKNWNKLPFNYQQSGARELLMKKESAKIEAVLGDLAFREVIEEIDWPRAYPNVDSSQKYRPVVEDVLQEGQWLRVIIPDVRRLCQYEISSNVIKERMREEPADKTIINNDEKMIQWALDRGIPYLMDGSTLRQLMSNRWPYRNQSFAHRVTVTRRVHAGSIQRLCVISKPVLASPLDILHVNRQFSKWSMKATIRDKFAPNSSKLKTSKKLQPHPKDEHVTTTAPKVEPQPMEPEPTHHLVIPKNEPMEGNEMSNNVTSQQRLSTASQQPDILGSILDSMESTIGQSVEGDKSSTASVFTSSLSEIKQENEPGFNREKRYMVMNFDQEGVHKILVRTRNHGVDQHGIQLAINIKNEFLPEIGSDKIFTEEELWNLITFLLKNPAAQEQCLLYIHPKNMHCIQMKRTAGNSYLSQCSEEVKNLLYSRTQRMCALMDTLEKLDVGEYLLYPQGSTMKILKQDIKSDIKEEDSMDQAEPVDHGTGDEKVFDKATLESQCVRSKPQLVNDVGRVWNGLNSHLPLGIMPKRKNENAEADGCEDGPAVKYAPIFTPKASVQGTWKIVPNELYIFTTEGIEHREKIAGFDLDGTLIKTKSGNIFAKNPDDWQLWDSAAVISELTKAHKSGMWERLEKLENGGVSVDRSGSIYVGDAAGRIRTTTRHKPDHSCADRLFALNVNVEFQTPEQYFLKQMEEEPYKLPDFNPSSIIENNHSLFDPENTQILPGKSQEIIVFVGSPASGKSTLAASLAKKHKNYAIVNQDELKTWQACVKSAKQHLDDGRSVIVDNTNRDAETRHRYVELAKSLSIQCRCFVIQSTPNQSAHINTFRHIVNSDEQHKKVSDSVIRIFFGAYKPPTSDEGFDEIVKVNFVPNFADENHKRIFLMHLLEK</sequence>
<dbReference type="Gene3D" id="3.40.50.1000">
    <property type="entry name" value="HAD superfamily/HAD-like"/>
    <property type="match status" value="2"/>
</dbReference>
<feature type="region of interest" description="Disordered" evidence="1">
    <location>
        <begin position="1"/>
        <end position="33"/>
    </location>
</feature>
<dbReference type="InterPro" id="IPR027417">
    <property type="entry name" value="P-loop_NTPase"/>
</dbReference>
<dbReference type="Pfam" id="PF13671">
    <property type="entry name" value="AAA_33"/>
    <property type="match status" value="1"/>
</dbReference>
<dbReference type="GO" id="GO:0006281">
    <property type="term" value="P:DNA repair"/>
    <property type="evidence" value="ECO:0007669"/>
    <property type="project" value="TreeGrafter"/>
</dbReference>
<dbReference type="Proteomes" id="UP001201812">
    <property type="component" value="Unassembled WGS sequence"/>
</dbReference>
<evidence type="ECO:0000256" key="1">
    <source>
        <dbReference type="SAM" id="MobiDB-lite"/>
    </source>
</evidence>
<gene>
    <name evidence="2" type="ORF">DdX_02895</name>
</gene>
<dbReference type="EMBL" id="JAKKPZ010000002">
    <property type="protein sequence ID" value="KAI1726194.1"/>
    <property type="molecule type" value="Genomic_DNA"/>
</dbReference>
<name>A0AAD4NF98_9BILA</name>
<evidence type="ECO:0000313" key="2">
    <source>
        <dbReference type="EMBL" id="KAI1726194.1"/>
    </source>
</evidence>
<dbReference type="InterPro" id="IPR036412">
    <property type="entry name" value="HAD-like_sf"/>
</dbReference>
<dbReference type="PANTHER" id="PTHR12083:SF9">
    <property type="entry name" value="BIFUNCTIONAL POLYNUCLEOTIDE PHOSPHATASE_KINASE"/>
    <property type="match status" value="1"/>
</dbReference>
<evidence type="ECO:0000313" key="3">
    <source>
        <dbReference type="Proteomes" id="UP001201812"/>
    </source>
</evidence>
<keyword evidence="3" id="KW-1185">Reference proteome</keyword>
<dbReference type="FunFam" id="3.40.50.300:FF:000737">
    <property type="entry name" value="Bifunctional polynucleotide phosphatase/kinase"/>
    <property type="match status" value="1"/>
</dbReference>